<proteinExistence type="inferred from homology"/>
<dbReference type="EMBL" id="LTAO01000036">
    <property type="protein sequence ID" value="KYG27607.1"/>
    <property type="molecule type" value="Genomic_DNA"/>
</dbReference>
<evidence type="ECO:0000256" key="3">
    <source>
        <dbReference type="ARBA" id="ARBA00023082"/>
    </source>
</evidence>
<keyword evidence="10" id="KW-1185">Reference proteome</keyword>
<dbReference type="GO" id="GO:0016987">
    <property type="term" value="F:sigma factor activity"/>
    <property type="evidence" value="ECO:0007669"/>
    <property type="project" value="UniProtKB-KW"/>
</dbReference>
<dbReference type="InterPro" id="IPR000838">
    <property type="entry name" value="RNA_pol_sigma70_ECF_CS"/>
</dbReference>
<dbReference type="PROSITE" id="PS01063">
    <property type="entry name" value="SIGMA70_ECF"/>
    <property type="match status" value="1"/>
</dbReference>
<gene>
    <name evidence="9" type="ORF">AZF04_10450</name>
</gene>
<dbReference type="PANTHER" id="PTHR43133">
    <property type="entry name" value="RNA POLYMERASE ECF-TYPE SIGMA FACTO"/>
    <property type="match status" value="1"/>
</dbReference>
<dbReference type="InterPro" id="IPR036388">
    <property type="entry name" value="WH-like_DNA-bd_sf"/>
</dbReference>
<evidence type="ECO:0000256" key="1">
    <source>
        <dbReference type="ARBA" id="ARBA00010641"/>
    </source>
</evidence>
<dbReference type="SUPFAM" id="SSF88946">
    <property type="entry name" value="Sigma2 domain of RNA polymerase sigma factors"/>
    <property type="match status" value="1"/>
</dbReference>
<organism evidence="9 10">
    <name type="scientific">Alkalihalobacillus trypoxylicola</name>
    <dbReference type="NCBI Taxonomy" id="519424"/>
    <lineage>
        <taxon>Bacteria</taxon>
        <taxon>Bacillati</taxon>
        <taxon>Bacillota</taxon>
        <taxon>Bacilli</taxon>
        <taxon>Bacillales</taxon>
        <taxon>Bacillaceae</taxon>
        <taxon>Alkalihalobacillus</taxon>
    </lineage>
</organism>
<evidence type="ECO:0000259" key="7">
    <source>
        <dbReference type="Pfam" id="PF04542"/>
    </source>
</evidence>
<comment type="caution">
    <text evidence="9">The sequence shown here is derived from an EMBL/GenBank/DDBJ whole genome shotgun (WGS) entry which is preliminary data.</text>
</comment>
<accession>A0A161P650</accession>
<dbReference type="InterPro" id="IPR013324">
    <property type="entry name" value="RNA_pol_sigma_r3/r4-like"/>
</dbReference>
<dbReference type="InterPro" id="IPR014284">
    <property type="entry name" value="RNA_pol_sigma-70_dom"/>
</dbReference>
<dbReference type="NCBIfam" id="TIGR02937">
    <property type="entry name" value="sigma70-ECF"/>
    <property type="match status" value="1"/>
</dbReference>
<evidence type="ECO:0000313" key="10">
    <source>
        <dbReference type="Proteomes" id="UP000075806"/>
    </source>
</evidence>
<dbReference type="Pfam" id="PF04542">
    <property type="entry name" value="Sigma70_r2"/>
    <property type="match status" value="1"/>
</dbReference>
<feature type="domain" description="RNA polymerase sigma factor 70 region 4 type 2" evidence="8">
    <location>
        <begin position="109"/>
        <end position="160"/>
    </location>
</feature>
<dbReference type="Gene3D" id="1.10.1740.10">
    <property type="match status" value="1"/>
</dbReference>
<dbReference type="InterPro" id="IPR013325">
    <property type="entry name" value="RNA_pol_sigma_r2"/>
</dbReference>
<comment type="similarity">
    <text evidence="1 6">Belongs to the sigma-70 factor family. ECF subfamily.</text>
</comment>
<dbReference type="Proteomes" id="UP000075806">
    <property type="component" value="Unassembled WGS sequence"/>
</dbReference>
<keyword evidence="3 6" id="KW-0731">Sigma factor</keyword>
<dbReference type="Pfam" id="PF08281">
    <property type="entry name" value="Sigma70_r4_2"/>
    <property type="match status" value="1"/>
</dbReference>
<keyword evidence="2 6" id="KW-0805">Transcription regulation</keyword>
<dbReference type="SUPFAM" id="SSF88659">
    <property type="entry name" value="Sigma3 and sigma4 domains of RNA polymerase sigma factors"/>
    <property type="match status" value="1"/>
</dbReference>
<dbReference type="AlphaFoldDB" id="A0A161P650"/>
<feature type="domain" description="RNA polymerase sigma-70 region 2" evidence="7">
    <location>
        <begin position="20"/>
        <end position="84"/>
    </location>
</feature>
<keyword evidence="4 6" id="KW-0238">DNA-binding</keyword>
<name>A0A161P650_9BACI</name>
<dbReference type="STRING" id="519424.AZF04_10450"/>
<evidence type="ECO:0000259" key="8">
    <source>
        <dbReference type="Pfam" id="PF08281"/>
    </source>
</evidence>
<dbReference type="InterPro" id="IPR007627">
    <property type="entry name" value="RNA_pol_sigma70_r2"/>
</dbReference>
<sequence>MKIFQRMKKSQRPSFEELLKDEQEKLYRVAYSFVKNEQDALDIVQDAVIKGYRNFEKLDEIHYFSTWLTRILINTAIDAVRKKREVVFLDPERTESNRNDESDIINKLLIDKEFDRLKAEQKSLIILRFYYGYSIKEISEILNKPEGTIKSRLSRTLEQMKQHLEKGGVLYGEVRTKY</sequence>
<evidence type="ECO:0000256" key="4">
    <source>
        <dbReference type="ARBA" id="ARBA00023125"/>
    </source>
</evidence>
<dbReference type="RefSeq" id="WP_061949739.1">
    <property type="nucleotide sequence ID" value="NZ_LTAO01000036.1"/>
</dbReference>
<evidence type="ECO:0000256" key="2">
    <source>
        <dbReference type="ARBA" id="ARBA00023015"/>
    </source>
</evidence>
<dbReference type="PANTHER" id="PTHR43133:SF51">
    <property type="entry name" value="RNA POLYMERASE SIGMA FACTOR"/>
    <property type="match status" value="1"/>
</dbReference>
<protein>
    <recommendedName>
        <fullName evidence="6">RNA polymerase sigma factor</fullName>
    </recommendedName>
</protein>
<dbReference type="GO" id="GO:0003677">
    <property type="term" value="F:DNA binding"/>
    <property type="evidence" value="ECO:0007669"/>
    <property type="project" value="UniProtKB-KW"/>
</dbReference>
<dbReference type="GO" id="GO:0006352">
    <property type="term" value="P:DNA-templated transcription initiation"/>
    <property type="evidence" value="ECO:0007669"/>
    <property type="project" value="InterPro"/>
</dbReference>
<evidence type="ECO:0000256" key="5">
    <source>
        <dbReference type="ARBA" id="ARBA00023163"/>
    </source>
</evidence>
<evidence type="ECO:0000313" key="9">
    <source>
        <dbReference type="EMBL" id="KYG27607.1"/>
    </source>
</evidence>
<dbReference type="GO" id="GO:0006950">
    <property type="term" value="P:response to stress"/>
    <property type="evidence" value="ECO:0007669"/>
    <property type="project" value="UniProtKB-ARBA"/>
</dbReference>
<keyword evidence="5 6" id="KW-0804">Transcription</keyword>
<dbReference type="Gene3D" id="1.10.10.10">
    <property type="entry name" value="Winged helix-like DNA-binding domain superfamily/Winged helix DNA-binding domain"/>
    <property type="match status" value="1"/>
</dbReference>
<evidence type="ECO:0000256" key="6">
    <source>
        <dbReference type="RuleBase" id="RU000716"/>
    </source>
</evidence>
<dbReference type="InterPro" id="IPR039425">
    <property type="entry name" value="RNA_pol_sigma-70-like"/>
</dbReference>
<dbReference type="InterPro" id="IPR013249">
    <property type="entry name" value="RNA_pol_sigma70_r4_t2"/>
</dbReference>
<reference evidence="9" key="1">
    <citation type="submission" date="2016-02" db="EMBL/GenBank/DDBJ databases">
        <title>Genome sequence of Bacillus trypoxylicola KCTC 13244(T).</title>
        <authorList>
            <person name="Jeong H."/>
            <person name="Park S.-H."/>
            <person name="Choi S.-K."/>
        </authorList>
    </citation>
    <scope>NUCLEOTIDE SEQUENCE [LARGE SCALE GENOMIC DNA]</scope>
    <source>
        <strain evidence="9">KCTC 13244</strain>
    </source>
</reference>
<dbReference type="CDD" id="cd06171">
    <property type="entry name" value="Sigma70_r4"/>
    <property type="match status" value="1"/>
</dbReference>